<evidence type="ECO:0000259" key="5">
    <source>
        <dbReference type="Pfam" id="PF00441"/>
    </source>
</evidence>
<dbReference type="InterPro" id="IPR036250">
    <property type="entry name" value="AcylCo_DH-like_C"/>
</dbReference>
<name>A0AA37MRT0_9BURK</name>
<evidence type="ECO:0000313" key="9">
    <source>
        <dbReference type="Proteomes" id="UP001055111"/>
    </source>
</evidence>
<comment type="caution">
    <text evidence="8">The sequence shown here is derived from an EMBL/GenBank/DDBJ whole genome shotgun (WGS) entry which is preliminary data.</text>
</comment>
<evidence type="ECO:0000256" key="2">
    <source>
        <dbReference type="ARBA" id="ARBA00009347"/>
    </source>
</evidence>
<dbReference type="EMBL" id="BPUS01000002">
    <property type="protein sequence ID" value="GJH24704.1"/>
    <property type="molecule type" value="Genomic_DNA"/>
</dbReference>
<gene>
    <name evidence="8" type="ORF">CBA19CS42_09330</name>
</gene>
<evidence type="ECO:0000313" key="8">
    <source>
        <dbReference type="EMBL" id="GJH24704.1"/>
    </source>
</evidence>
<feature type="domain" description="Acyl-CoA dehydrogenase/oxidase C-terminal" evidence="5">
    <location>
        <begin position="242"/>
        <end position="392"/>
    </location>
</feature>
<dbReference type="Gene3D" id="2.40.110.10">
    <property type="entry name" value="Butyryl-CoA Dehydrogenase, subunit A, domain 2"/>
    <property type="match status" value="1"/>
</dbReference>
<feature type="domain" description="Acyl-CoA oxidase/dehydrogenase middle" evidence="6">
    <location>
        <begin position="138"/>
        <end position="230"/>
    </location>
</feature>
<dbReference type="AlphaFoldDB" id="A0AA37MRT0"/>
<dbReference type="GO" id="GO:0003995">
    <property type="term" value="F:acyl-CoA dehydrogenase activity"/>
    <property type="evidence" value="ECO:0007669"/>
    <property type="project" value="TreeGrafter"/>
</dbReference>
<keyword evidence="4" id="KW-0274">FAD</keyword>
<organism evidence="8 9">
    <name type="scientific">Caballeronia novacaledonica</name>
    <dbReference type="NCBI Taxonomy" id="1544861"/>
    <lineage>
        <taxon>Bacteria</taxon>
        <taxon>Pseudomonadati</taxon>
        <taxon>Pseudomonadota</taxon>
        <taxon>Betaproteobacteria</taxon>
        <taxon>Burkholderiales</taxon>
        <taxon>Burkholderiaceae</taxon>
        <taxon>Caballeronia</taxon>
    </lineage>
</organism>
<dbReference type="InterPro" id="IPR046373">
    <property type="entry name" value="Acyl-CoA_Oxase/DH_mid-dom_sf"/>
</dbReference>
<protein>
    <submittedName>
        <fullName evidence="8">Acyl-CoA/acyl-ACP dehydrogenase</fullName>
    </submittedName>
</protein>
<dbReference type="PANTHER" id="PTHR43884:SF12">
    <property type="entry name" value="ISOVALERYL-COA DEHYDROGENASE, MITOCHONDRIAL-RELATED"/>
    <property type="match status" value="1"/>
</dbReference>
<dbReference type="SUPFAM" id="SSF56645">
    <property type="entry name" value="Acyl-CoA dehydrogenase NM domain-like"/>
    <property type="match status" value="1"/>
</dbReference>
<evidence type="ECO:0000256" key="1">
    <source>
        <dbReference type="ARBA" id="ARBA00001974"/>
    </source>
</evidence>
<dbReference type="InterPro" id="IPR013786">
    <property type="entry name" value="AcylCoA_DH/ox_N"/>
</dbReference>
<evidence type="ECO:0000256" key="4">
    <source>
        <dbReference type="ARBA" id="ARBA00022827"/>
    </source>
</evidence>
<dbReference type="Gene3D" id="1.10.540.10">
    <property type="entry name" value="Acyl-CoA dehydrogenase/oxidase, N-terminal domain"/>
    <property type="match status" value="1"/>
</dbReference>
<dbReference type="RefSeq" id="WP_238211183.1">
    <property type="nucleotide sequence ID" value="NZ_BPUS01000002.1"/>
</dbReference>
<keyword evidence="3" id="KW-0285">Flavoprotein</keyword>
<evidence type="ECO:0000259" key="7">
    <source>
        <dbReference type="Pfam" id="PF02771"/>
    </source>
</evidence>
<accession>A0AA37MRT0</accession>
<feature type="domain" description="Acyl-CoA dehydrogenase/oxidase N-terminal" evidence="7">
    <location>
        <begin position="20"/>
        <end position="133"/>
    </location>
</feature>
<sequence>MRSESERTYTTIMRDFLLDDADRAFRAEVRDFLQRELAPRAADIEDRQSWDAVRHVVRALGAAGYLKLMFPDLYKGKLEHPGLTHATILSEEASYINYAFETTIATALSCAYPLHRHASERLRDTYLTPILEGTAIGAICVTEPNVGSDSAGMETRIEFDEARDEWVINGFKRYISNASVADVYIVYGLTGDGMTAVAVPKNAKGISFPRNYTFMGRRGCIVGEVRFENCRVPADHLLGEKGGGFRIMRGMFNFERAILGGSGLGVARSAFDIATAHAQTRKSFGQPLGCKQLIWDKIAQMSWRIDASELITYRATKMYDAGADGKMLMKEAAMAKLVATETANYCADETVQILGGDGLTKEYGRAEQLYRDARALTIVGGTSEVAKYLIAGRDLPDIRITL</sequence>
<dbReference type="InterPro" id="IPR037069">
    <property type="entry name" value="AcylCoA_DH/ox_N_sf"/>
</dbReference>
<dbReference type="Gene3D" id="1.20.140.10">
    <property type="entry name" value="Butyryl-CoA Dehydrogenase, subunit A, domain 3"/>
    <property type="match status" value="1"/>
</dbReference>
<dbReference type="SUPFAM" id="SSF47203">
    <property type="entry name" value="Acyl-CoA dehydrogenase C-terminal domain-like"/>
    <property type="match status" value="1"/>
</dbReference>
<dbReference type="GO" id="GO:0050660">
    <property type="term" value="F:flavin adenine dinucleotide binding"/>
    <property type="evidence" value="ECO:0007669"/>
    <property type="project" value="InterPro"/>
</dbReference>
<reference evidence="8" key="1">
    <citation type="submission" date="2022-09" db="EMBL/GenBank/DDBJ databases">
        <title>Isolation and characterization of 3-chlorobenzoate degrading bacteria from soils in Shizuoka.</title>
        <authorList>
            <person name="Ifat A."/>
            <person name="Ogawa N."/>
            <person name="Kimbara K."/>
            <person name="Moriuchi R."/>
            <person name="Dohra H."/>
            <person name="Shintani M."/>
        </authorList>
    </citation>
    <scope>NUCLEOTIDE SEQUENCE</scope>
    <source>
        <strain evidence="8">19CS4-2</strain>
    </source>
</reference>
<proteinExistence type="inferred from homology"/>
<dbReference type="InterPro" id="IPR009075">
    <property type="entry name" value="AcylCo_DH/oxidase_C"/>
</dbReference>
<dbReference type="CDD" id="cd00567">
    <property type="entry name" value="ACAD"/>
    <property type="match status" value="1"/>
</dbReference>
<dbReference type="Pfam" id="PF00441">
    <property type="entry name" value="Acyl-CoA_dh_1"/>
    <property type="match status" value="1"/>
</dbReference>
<comment type="cofactor">
    <cofactor evidence="1">
        <name>FAD</name>
        <dbReference type="ChEBI" id="CHEBI:57692"/>
    </cofactor>
</comment>
<dbReference type="Pfam" id="PF02770">
    <property type="entry name" value="Acyl-CoA_dh_M"/>
    <property type="match status" value="1"/>
</dbReference>
<dbReference type="InterPro" id="IPR009100">
    <property type="entry name" value="AcylCoA_DH/oxidase_NM_dom_sf"/>
</dbReference>
<dbReference type="PANTHER" id="PTHR43884">
    <property type="entry name" value="ACYL-COA DEHYDROGENASE"/>
    <property type="match status" value="1"/>
</dbReference>
<evidence type="ECO:0000259" key="6">
    <source>
        <dbReference type="Pfam" id="PF02770"/>
    </source>
</evidence>
<evidence type="ECO:0000256" key="3">
    <source>
        <dbReference type="ARBA" id="ARBA00022630"/>
    </source>
</evidence>
<dbReference type="InterPro" id="IPR006091">
    <property type="entry name" value="Acyl-CoA_Oxase/DH_mid-dom"/>
</dbReference>
<dbReference type="Proteomes" id="UP001055111">
    <property type="component" value="Unassembled WGS sequence"/>
</dbReference>
<dbReference type="Pfam" id="PF02771">
    <property type="entry name" value="Acyl-CoA_dh_N"/>
    <property type="match status" value="1"/>
</dbReference>
<comment type="similarity">
    <text evidence="2">Belongs to the acyl-CoA dehydrogenase family.</text>
</comment>